<evidence type="ECO:0008006" key="3">
    <source>
        <dbReference type="Google" id="ProtNLM"/>
    </source>
</evidence>
<dbReference type="SUPFAM" id="SSF52540">
    <property type="entry name" value="P-loop containing nucleoside triphosphate hydrolases"/>
    <property type="match status" value="1"/>
</dbReference>
<dbReference type="InterPro" id="IPR027417">
    <property type="entry name" value="P-loop_NTPase"/>
</dbReference>
<comment type="caution">
    <text evidence="1">The sequence shown here is derived from an EMBL/GenBank/DDBJ whole genome shotgun (WGS) entry which is preliminary data.</text>
</comment>
<dbReference type="AlphaFoldDB" id="A0AAJ1IHE5"/>
<sequence>MFDYSKLITGDMPGDKIQIGDSHIKRSDTVFPILLKKVKASGKTKIVISVYGGSGVGKSEIGSLLATRFRSNGYGAYVLSGDNYPYRIPAENDRERENRFRYGGLSAIAESDGFCSDWMDIVHDAWLSGADADPELAEKYEFMRDYQEAGKTALSAFLCTPEEIDFGLVNRIIKKFKHGEKQISLKRMGRAPEELYFESVDFSSTKILIIEWTHGNNSALEGVDFPVFLYSTPEQTLEHRISRARDKGVDSPFTSIVLEIEQQKLNEQAQTASITIGKDGELIV</sequence>
<proteinExistence type="predicted"/>
<accession>A0AAJ1IHE5</accession>
<protein>
    <recommendedName>
        <fullName evidence="3">Adenylylsulfate kinase</fullName>
    </recommendedName>
</protein>
<dbReference type="Gene3D" id="3.40.50.300">
    <property type="entry name" value="P-loop containing nucleotide triphosphate hydrolases"/>
    <property type="match status" value="1"/>
</dbReference>
<evidence type="ECO:0000313" key="2">
    <source>
        <dbReference type="Proteomes" id="UP001221217"/>
    </source>
</evidence>
<dbReference type="EMBL" id="JAQQAL010000037">
    <property type="protein sequence ID" value="MDC7227997.1"/>
    <property type="molecule type" value="Genomic_DNA"/>
</dbReference>
<organism evidence="1 2">
    <name type="scientific">Candidatus Thalassospirochaeta sargassi</name>
    <dbReference type="NCBI Taxonomy" id="3119039"/>
    <lineage>
        <taxon>Bacteria</taxon>
        <taxon>Pseudomonadati</taxon>
        <taxon>Spirochaetota</taxon>
        <taxon>Spirochaetia</taxon>
        <taxon>Spirochaetales</taxon>
        <taxon>Spirochaetaceae</taxon>
        <taxon>Candidatus Thalassospirochaeta</taxon>
    </lineage>
</organism>
<name>A0AAJ1IHE5_9SPIO</name>
<evidence type="ECO:0000313" key="1">
    <source>
        <dbReference type="EMBL" id="MDC7227997.1"/>
    </source>
</evidence>
<reference evidence="1 2" key="1">
    <citation type="submission" date="2022-12" db="EMBL/GenBank/DDBJ databases">
        <title>Metagenome assembled genome from gulf of manar.</title>
        <authorList>
            <person name="Kohli P."/>
            <person name="Pk S."/>
            <person name="Venkata Ramana C."/>
            <person name="Sasikala C."/>
        </authorList>
    </citation>
    <scope>NUCLEOTIDE SEQUENCE [LARGE SCALE GENOMIC DNA]</scope>
    <source>
        <strain evidence="1">JB008</strain>
    </source>
</reference>
<gene>
    <name evidence="1" type="ORF">PQJ61_14635</name>
</gene>
<dbReference type="Proteomes" id="UP001221217">
    <property type="component" value="Unassembled WGS sequence"/>
</dbReference>